<evidence type="ECO:0000256" key="15">
    <source>
        <dbReference type="SAM" id="SignalP"/>
    </source>
</evidence>
<dbReference type="EC" id="3.2.1.37" evidence="14"/>
<dbReference type="SMART" id="SM01217">
    <property type="entry name" value="Fn3_like"/>
    <property type="match status" value="1"/>
</dbReference>
<name>A0A0F4Z5R4_RASE3</name>
<dbReference type="SUPFAM" id="SSF52279">
    <property type="entry name" value="Beta-D-glucan exohydrolase, C-terminal domain"/>
    <property type="match status" value="1"/>
</dbReference>
<dbReference type="PANTHER" id="PTHR42721:SF3">
    <property type="entry name" value="BETA-D-XYLOSIDASE 5-RELATED"/>
    <property type="match status" value="1"/>
</dbReference>
<keyword evidence="9" id="KW-0119">Carbohydrate metabolism</keyword>
<evidence type="ECO:0000256" key="12">
    <source>
        <dbReference type="ARBA" id="ARBA00024574"/>
    </source>
</evidence>
<evidence type="ECO:0000313" key="17">
    <source>
        <dbReference type="EMBL" id="KKA25852.1"/>
    </source>
</evidence>
<dbReference type="AlphaFoldDB" id="A0A0F4Z5R4"/>
<keyword evidence="7 17" id="KW-0378">Hydrolase</keyword>
<organism evidence="17 18">
    <name type="scientific">Rasamsonia emersonii (strain ATCC 16479 / CBS 393.64 / IMI 116815)</name>
    <dbReference type="NCBI Taxonomy" id="1408163"/>
    <lineage>
        <taxon>Eukaryota</taxon>
        <taxon>Fungi</taxon>
        <taxon>Dikarya</taxon>
        <taxon>Ascomycota</taxon>
        <taxon>Pezizomycotina</taxon>
        <taxon>Eurotiomycetes</taxon>
        <taxon>Eurotiomycetidae</taxon>
        <taxon>Eurotiales</taxon>
        <taxon>Trichocomaceae</taxon>
        <taxon>Rasamsonia</taxon>
    </lineage>
</organism>
<comment type="pathway">
    <text evidence="2">Glycan degradation; xylan degradation.</text>
</comment>
<dbReference type="FunFam" id="3.20.20.300:FF:000013">
    <property type="entry name" value="Probable exo-1,4-beta-xylosidase xlnD"/>
    <property type="match status" value="1"/>
</dbReference>
<evidence type="ECO:0000256" key="10">
    <source>
        <dbReference type="ARBA" id="ARBA00023295"/>
    </source>
</evidence>
<keyword evidence="4" id="KW-0964">Secreted</keyword>
<evidence type="ECO:0000256" key="4">
    <source>
        <dbReference type="ARBA" id="ARBA00022525"/>
    </source>
</evidence>
<dbReference type="EMBL" id="LASV01000007">
    <property type="protein sequence ID" value="KKA25852.1"/>
    <property type="molecule type" value="Genomic_DNA"/>
</dbReference>
<proteinExistence type="inferred from homology"/>
<feature type="signal peptide" evidence="15">
    <location>
        <begin position="1"/>
        <end position="16"/>
    </location>
</feature>
<dbReference type="InterPro" id="IPR036881">
    <property type="entry name" value="Glyco_hydro_3_C_sf"/>
</dbReference>
<evidence type="ECO:0000256" key="6">
    <source>
        <dbReference type="ARBA" id="ARBA00022729"/>
    </source>
</evidence>
<comment type="catalytic activity">
    <reaction evidence="12">
        <text>Hydrolysis of (1-&gt;4)-beta-D-xylans, to remove successive D-xylose residues from the non-reducing termini.</text>
        <dbReference type="EC" id="3.2.1.37"/>
    </reaction>
</comment>
<accession>A0A0F4Z5R4</accession>
<dbReference type="InterPro" id="IPR044993">
    <property type="entry name" value="BXL"/>
</dbReference>
<dbReference type="Gene3D" id="3.20.20.300">
    <property type="entry name" value="Glycoside hydrolase, family 3, N-terminal domain"/>
    <property type="match status" value="1"/>
</dbReference>
<evidence type="ECO:0000256" key="7">
    <source>
        <dbReference type="ARBA" id="ARBA00022801"/>
    </source>
</evidence>
<keyword evidence="10 17" id="KW-0326">Glycosidase</keyword>
<evidence type="ECO:0000256" key="13">
    <source>
        <dbReference type="ARBA" id="ARBA00025331"/>
    </source>
</evidence>
<dbReference type="Gene3D" id="3.40.50.1700">
    <property type="entry name" value="Glycoside hydrolase family 3 C-terminal domain"/>
    <property type="match status" value="1"/>
</dbReference>
<dbReference type="RefSeq" id="XP_013332464.1">
    <property type="nucleotide sequence ID" value="XM_013477010.1"/>
</dbReference>
<dbReference type="InterPro" id="IPR036962">
    <property type="entry name" value="Glyco_hydro_3_N_sf"/>
</dbReference>
<dbReference type="UniPathway" id="UPA00114"/>
<comment type="similarity">
    <text evidence="3">Belongs to the glycosyl hydrolase 3 family.</text>
</comment>
<feature type="domain" description="Fibronectin type III-like" evidence="16">
    <location>
        <begin position="667"/>
        <end position="738"/>
    </location>
</feature>
<dbReference type="GO" id="GO:0046556">
    <property type="term" value="F:alpha-L-arabinofuranosidase activity"/>
    <property type="evidence" value="ECO:0007669"/>
    <property type="project" value="TreeGrafter"/>
</dbReference>
<dbReference type="InterPro" id="IPR001764">
    <property type="entry name" value="Glyco_hydro_3_N"/>
</dbReference>
<reference evidence="17 18" key="1">
    <citation type="submission" date="2015-04" db="EMBL/GenBank/DDBJ databases">
        <authorList>
            <person name="Heijne W.H."/>
            <person name="Fedorova N.D."/>
            <person name="Nierman W.C."/>
            <person name="Vollebregt A.W."/>
            <person name="Zhao Z."/>
            <person name="Wu L."/>
            <person name="Kumar M."/>
            <person name="Stam H."/>
            <person name="van den Berg M.A."/>
            <person name="Pel H.J."/>
        </authorList>
    </citation>
    <scope>NUCLEOTIDE SEQUENCE [LARGE SCALE GENOMIC DNA]</scope>
    <source>
        <strain evidence="17 18">CBS 393.64</strain>
    </source>
</reference>
<keyword evidence="11" id="KW-0624">Polysaccharide degradation</keyword>
<evidence type="ECO:0000256" key="1">
    <source>
        <dbReference type="ARBA" id="ARBA00004613"/>
    </source>
</evidence>
<dbReference type="Gene3D" id="2.60.40.10">
    <property type="entry name" value="Immunoglobulins"/>
    <property type="match status" value="1"/>
</dbReference>
<feature type="chain" id="PRO_5002482399" description="xylan 1,4-beta-xylosidase" evidence="15">
    <location>
        <begin position="17"/>
        <end position="762"/>
    </location>
</feature>
<dbReference type="GO" id="GO:0005576">
    <property type="term" value="C:extracellular region"/>
    <property type="evidence" value="ECO:0007669"/>
    <property type="project" value="UniProtKB-SubCell"/>
</dbReference>
<dbReference type="GO" id="GO:0031222">
    <property type="term" value="P:arabinan catabolic process"/>
    <property type="evidence" value="ECO:0007669"/>
    <property type="project" value="TreeGrafter"/>
</dbReference>
<dbReference type="FunFam" id="3.40.50.1700:FF:000007">
    <property type="entry name" value="Exo-1,4-beta-xylosidase xlnD"/>
    <property type="match status" value="1"/>
</dbReference>
<keyword evidence="6 15" id="KW-0732">Signal</keyword>
<dbReference type="SUPFAM" id="SSF51445">
    <property type="entry name" value="(Trans)glycosidases"/>
    <property type="match status" value="1"/>
</dbReference>
<comment type="caution">
    <text evidence="17">The sequence shown here is derived from an EMBL/GenBank/DDBJ whole genome shotgun (WGS) entry which is preliminary data.</text>
</comment>
<dbReference type="Pfam" id="PF01915">
    <property type="entry name" value="Glyco_hydro_3_C"/>
    <property type="match status" value="1"/>
</dbReference>
<keyword evidence="18" id="KW-1185">Reference proteome</keyword>
<keyword evidence="8" id="KW-0325">Glycoprotein</keyword>
<evidence type="ECO:0000313" key="18">
    <source>
        <dbReference type="Proteomes" id="UP000053958"/>
    </source>
</evidence>
<dbReference type="GO" id="GO:0009044">
    <property type="term" value="F:xylan 1,4-beta-xylosidase activity"/>
    <property type="evidence" value="ECO:0007669"/>
    <property type="project" value="UniProtKB-EC"/>
</dbReference>
<evidence type="ECO:0000256" key="3">
    <source>
        <dbReference type="ARBA" id="ARBA00005336"/>
    </source>
</evidence>
<dbReference type="OrthoDB" id="47059at2759"/>
<evidence type="ECO:0000256" key="11">
    <source>
        <dbReference type="ARBA" id="ARBA00023326"/>
    </source>
</evidence>
<dbReference type="InterPro" id="IPR026891">
    <property type="entry name" value="Fn3-like"/>
</dbReference>
<sequence length="762" mass="81677">MVLGVSLVLLATAVSATFPDCSQPPLKDNAVCDTSLDPVSRAAALVAAFTLEEKINNTQNGSPGVPRLGLPPYQWWSEGLHGVAISPGVNFSAHGDFSYATSFPQPILMSAAFDDDLIRQVGSVVSTEARAFSNANRAGLDYWTPNINPFKDPRWGRGQETPGEDAFHIQRYVYSLIDGLQNGIGPANPKIMATCKHFAAYDLEDWHGNERYGFNAVVSTQDLAEYYLPPFKSCARDAKVDALMCSYNAVNGVPSCADSYLLEDILRDHWGWNTTGHWVTSDCDAVQNIYANHHYTSTAPQAAADALGAGTDLDCGTTYPDNLGAAYTQGLFQNQTLDTALIRLYSSLVKLGYFDPPENQPYRSIGWSDVSTPAAQQLARTAAAEGIVLLKNDEKKVLPLSREGQTLAVIGPFANATTQLQGNYQGVAPYIWTVVAAAEQLGYKVNYADGTAINATNTTGFAEAVAAAKSSDVVIYAGGIDNSIEAEGHDRDTIVWPGNQLQLISELAQTGKPLVVIQFGGGQVDDSSLLANDSGVNALLWAGYPSQAGGAAIFEILTGATAPAGRLPTTQYPAQYVDEVPMTDMTLRPSATNPGRTYRWYDKAVIPFGFGLHYTTFDVTWSKAQLGPYEIGSLVKNASSSDAPADTAPFDTFTIHVRNTGKTTSDYVALLFLSTRNAGPAPYPLKTLVGYTRARAIQPGETRAVDIAVTVGSVARTDERGDLVLYPGTYTLEVDVNGQYPTAGFEVTGEAAVLDEFPQPPA</sequence>
<evidence type="ECO:0000256" key="5">
    <source>
        <dbReference type="ARBA" id="ARBA00022651"/>
    </source>
</evidence>
<evidence type="ECO:0000256" key="8">
    <source>
        <dbReference type="ARBA" id="ARBA00023180"/>
    </source>
</evidence>
<dbReference type="FunFam" id="2.60.40.10:FF:001420">
    <property type="entry name" value="Exo-1,4-beta-xylosidase xlnD"/>
    <property type="match status" value="1"/>
</dbReference>
<dbReference type="PANTHER" id="PTHR42721">
    <property type="entry name" value="SUGAR HYDROLASE-RELATED"/>
    <property type="match status" value="1"/>
</dbReference>
<dbReference type="GeneID" id="25312119"/>
<evidence type="ECO:0000259" key="16">
    <source>
        <dbReference type="SMART" id="SM01217"/>
    </source>
</evidence>
<dbReference type="GO" id="GO:0045493">
    <property type="term" value="P:xylan catabolic process"/>
    <property type="evidence" value="ECO:0007669"/>
    <property type="project" value="UniProtKB-UniPathway"/>
</dbReference>
<evidence type="ECO:0000256" key="14">
    <source>
        <dbReference type="ARBA" id="ARBA00026107"/>
    </source>
</evidence>
<protein>
    <recommendedName>
        <fullName evidence="14">xylan 1,4-beta-xylosidase</fullName>
        <ecNumber evidence="14">3.2.1.37</ecNumber>
    </recommendedName>
</protein>
<dbReference type="STRING" id="1408163.A0A0F4Z5R4"/>
<keyword evidence="5" id="KW-0858">Xylan degradation</keyword>
<evidence type="ECO:0000256" key="9">
    <source>
        <dbReference type="ARBA" id="ARBA00023277"/>
    </source>
</evidence>
<evidence type="ECO:0000256" key="2">
    <source>
        <dbReference type="ARBA" id="ARBA00004851"/>
    </source>
</evidence>
<dbReference type="InterPro" id="IPR017853">
    <property type="entry name" value="GH"/>
</dbReference>
<dbReference type="Pfam" id="PF00933">
    <property type="entry name" value="Glyco_hydro_3"/>
    <property type="match status" value="1"/>
</dbReference>
<comment type="subcellular location">
    <subcellularLocation>
        <location evidence="1">Secreted</location>
    </subcellularLocation>
</comment>
<dbReference type="Pfam" id="PF14310">
    <property type="entry name" value="Fn3-like"/>
    <property type="match status" value="1"/>
</dbReference>
<comment type="function">
    <text evidence="13">Xylan 1,4-beta-xylosidase involved in the hydrolysis of xylan, a major structural heterogeneous polysaccharide found in plant biomass representing the second most abundant polysaccharide in the biosphere, after cellulose.</text>
</comment>
<dbReference type="InterPro" id="IPR002772">
    <property type="entry name" value="Glyco_hydro_3_C"/>
</dbReference>
<dbReference type="InterPro" id="IPR013783">
    <property type="entry name" value="Ig-like_fold"/>
</dbReference>
<dbReference type="Proteomes" id="UP000053958">
    <property type="component" value="Unassembled WGS sequence"/>
</dbReference>
<gene>
    <name evidence="17" type="ORF">T310_0055</name>
</gene>